<organism evidence="2 3">
    <name type="scientific">Diutina rugosa</name>
    <name type="common">Yeast</name>
    <name type="synonym">Candida rugosa</name>
    <dbReference type="NCBI Taxonomy" id="5481"/>
    <lineage>
        <taxon>Eukaryota</taxon>
        <taxon>Fungi</taxon>
        <taxon>Dikarya</taxon>
        <taxon>Ascomycota</taxon>
        <taxon>Saccharomycotina</taxon>
        <taxon>Pichiomycetes</taxon>
        <taxon>Debaryomycetaceae</taxon>
        <taxon>Diutina</taxon>
    </lineage>
</organism>
<reference evidence="2 3" key="1">
    <citation type="submission" date="2019-07" db="EMBL/GenBank/DDBJ databases">
        <title>Genome assembly of two rare yeast pathogens: Diutina rugosa and Trichomonascus ciferrii.</title>
        <authorList>
            <person name="Mixao V."/>
            <person name="Saus E."/>
            <person name="Hansen A."/>
            <person name="Lass-Flor C."/>
            <person name="Gabaldon T."/>
        </authorList>
    </citation>
    <scope>NUCLEOTIDE SEQUENCE [LARGE SCALE GENOMIC DNA]</scope>
    <source>
        <strain evidence="2 3">CBS 613</strain>
    </source>
</reference>
<dbReference type="AlphaFoldDB" id="A0A642UZV6"/>
<gene>
    <name evidence="2" type="ORF">DIURU_001231</name>
</gene>
<dbReference type="GeneID" id="54779884"/>
<dbReference type="EMBL" id="SWFT01000038">
    <property type="protein sequence ID" value="KAA8906049.1"/>
    <property type="molecule type" value="Genomic_DNA"/>
</dbReference>
<evidence type="ECO:0000313" key="3">
    <source>
        <dbReference type="Proteomes" id="UP000449547"/>
    </source>
</evidence>
<dbReference type="OrthoDB" id="4019734at2759"/>
<dbReference type="RefSeq" id="XP_034013962.1">
    <property type="nucleotide sequence ID" value="XM_034153753.1"/>
</dbReference>
<accession>A0A642UZV6</accession>
<name>A0A642UZV6_DIURU</name>
<protein>
    <submittedName>
        <fullName evidence="2">Uncharacterized protein</fullName>
    </submittedName>
</protein>
<feature type="compositionally biased region" description="Basic and acidic residues" evidence="1">
    <location>
        <begin position="144"/>
        <end position="153"/>
    </location>
</feature>
<sequence>MFRVSVRHNSTSPFLSDLLKRVNAVTSRANEIVEKSATQASSSKAKKSKAPAKTAKPGPGSTPEPARLPKSDVQILNHPMRNRFGQNREGEARFEQRGQDGARARGPRGPRVARTNTAKPTEGAAQKRNNAKRSTRGQGRGIKSRTDEKPTIPVKELHAVPLTPSVSGNTFLYGKPVSLVISPSSRAAALAKEALVESKYPYKLPKEVIADIPAKHPNRFILQQSSFSVSVNPEQIKSRYAHMVQGKPLVIDASKAKGKDSQFVSQQISQNGDLSLSQRQSLFDVATGLKSAQEMFKGAAWNK</sequence>
<dbReference type="VEuPathDB" id="FungiDB:DIURU_001231"/>
<comment type="caution">
    <text evidence="2">The sequence shown here is derived from an EMBL/GenBank/DDBJ whole genome shotgun (WGS) entry which is preliminary data.</text>
</comment>
<evidence type="ECO:0000256" key="1">
    <source>
        <dbReference type="SAM" id="MobiDB-lite"/>
    </source>
</evidence>
<keyword evidence="3" id="KW-1185">Reference proteome</keyword>
<feature type="compositionally biased region" description="Basic and acidic residues" evidence="1">
    <location>
        <begin position="86"/>
        <end position="103"/>
    </location>
</feature>
<feature type="compositionally biased region" description="Low complexity" evidence="1">
    <location>
        <begin position="51"/>
        <end position="61"/>
    </location>
</feature>
<dbReference type="OMA" id="IFKDAHW"/>
<feature type="region of interest" description="Disordered" evidence="1">
    <location>
        <begin position="34"/>
        <end position="153"/>
    </location>
</feature>
<proteinExistence type="predicted"/>
<evidence type="ECO:0000313" key="2">
    <source>
        <dbReference type="EMBL" id="KAA8906049.1"/>
    </source>
</evidence>
<dbReference type="Proteomes" id="UP000449547">
    <property type="component" value="Unassembled WGS sequence"/>
</dbReference>